<dbReference type="GO" id="GO:0016853">
    <property type="term" value="F:isomerase activity"/>
    <property type="evidence" value="ECO:0007669"/>
    <property type="project" value="UniProtKB-KW"/>
</dbReference>
<accession>A0A158I5R7</accession>
<dbReference type="Proteomes" id="UP000054683">
    <property type="component" value="Unassembled WGS sequence"/>
</dbReference>
<dbReference type="OrthoDB" id="7352421at2"/>
<proteinExistence type="predicted"/>
<protein>
    <submittedName>
        <fullName evidence="2">3-beta hydroxysteroid dehydrogenase/isomerase</fullName>
    </submittedName>
</protein>
<dbReference type="InterPro" id="IPR001509">
    <property type="entry name" value="Epimerase_deHydtase"/>
</dbReference>
<name>A0A158I5R7_9BURK</name>
<reference evidence="2 3" key="1">
    <citation type="submission" date="2016-01" db="EMBL/GenBank/DDBJ databases">
        <authorList>
            <person name="Oliw E.H."/>
        </authorList>
    </citation>
    <scope>NUCLEOTIDE SEQUENCE [LARGE SCALE GENOMIC DNA]</scope>
    <source>
        <strain evidence="2">LMG 27134</strain>
    </source>
</reference>
<dbReference type="RefSeq" id="WP_156528975.1">
    <property type="nucleotide sequence ID" value="NZ_FCOK02000042.1"/>
</dbReference>
<keyword evidence="2" id="KW-0413">Isomerase</keyword>
<dbReference type="Pfam" id="PF01370">
    <property type="entry name" value="Epimerase"/>
    <property type="match status" value="1"/>
</dbReference>
<evidence type="ECO:0000259" key="1">
    <source>
        <dbReference type="Pfam" id="PF01370"/>
    </source>
</evidence>
<dbReference type="Gene3D" id="3.40.50.720">
    <property type="entry name" value="NAD(P)-binding Rossmann-like Domain"/>
    <property type="match status" value="1"/>
</dbReference>
<dbReference type="AlphaFoldDB" id="A0A158I5R7"/>
<gene>
    <name evidence="2" type="ORF">AWB69_05344</name>
</gene>
<organism evidence="2 3">
    <name type="scientific">Caballeronia udeis</name>
    <dbReference type="NCBI Taxonomy" id="1232866"/>
    <lineage>
        <taxon>Bacteria</taxon>
        <taxon>Pseudomonadati</taxon>
        <taxon>Pseudomonadota</taxon>
        <taxon>Betaproteobacteria</taxon>
        <taxon>Burkholderiales</taxon>
        <taxon>Burkholderiaceae</taxon>
        <taxon>Caballeronia</taxon>
    </lineage>
</organism>
<evidence type="ECO:0000313" key="3">
    <source>
        <dbReference type="Proteomes" id="UP000054683"/>
    </source>
</evidence>
<sequence length="33" mass="3488">MRVFVTGAAGFIGCAVVRELVANCHQVLGLIRS</sequence>
<feature type="domain" description="NAD-dependent epimerase/dehydratase" evidence="1">
    <location>
        <begin position="3"/>
        <end position="32"/>
    </location>
</feature>
<dbReference type="SUPFAM" id="SSF51735">
    <property type="entry name" value="NAD(P)-binding Rossmann-fold domains"/>
    <property type="match status" value="1"/>
</dbReference>
<dbReference type="EMBL" id="FCOK02000042">
    <property type="protein sequence ID" value="SAL51938.1"/>
    <property type="molecule type" value="Genomic_DNA"/>
</dbReference>
<dbReference type="InterPro" id="IPR036291">
    <property type="entry name" value="NAD(P)-bd_dom_sf"/>
</dbReference>
<evidence type="ECO:0000313" key="2">
    <source>
        <dbReference type="EMBL" id="SAL51938.1"/>
    </source>
</evidence>